<sequence>MLRSLTLLLLLPFPVFAEVSDKMPSQQNLWVTGLVLAVCLGLAVRWSTWANLFAWPLAGLCFYGAYDLLTQADVGPAIMREQGSAYMIAAYGSAVLVLVGVIAGNLLRRRKLNHV</sequence>
<keyword evidence="1" id="KW-0472">Membrane</keyword>
<feature type="transmembrane region" description="Helical" evidence="1">
    <location>
        <begin position="49"/>
        <end position="66"/>
    </location>
</feature>
<evidence type="ECO:0000256" key="1">
    <source>
        <dbReference type="SAM" id="Phobius"/>
    </source>
</evidence>
<feature type="transmembrane region" description="Helical" evidence="1">
    <location>
        <begin position="27"/>
        <end position="44"/>
    </location>
</feature>
<organism evidence="3 4">
    <name type="scientific">Aliidiomarina soli</name>
    <dbReference type="NCBI Taxonomy" id="1928574"/>
    <lineage>
        <taxon>Bacteria</taxon>
        <taxon>Pseudomonadati</taxon>
        <taxon>Pseudomonadota</taxon>
        <taxon>Gammaproteobacteria</taxon>
        <taxon>Alteromonadales</taxon>
        <taxon>Idiomarinaceae</taxon>
        <taxon>Aliidiomarina</taxon>
    </lineage>
</organism>
<name>A0A432WMA0_9GAMM</name>
<feature type="transmembrane region" description="Helical" evidence="1">
    <location>
        <begin position="86"/>
        <end position="107"/>
    </location>
</feature>
<reference evidence="3 4" key="1">
    <citation type="journal article" date="2011" name="Front. Microbiol.">
        <title>Genomic signatures of strain selection and enhancement in Bacillus atrophaeus var. globigii, a historical biowarfare simulant.</title>
        <authorList>
            <person name="Gibbons H.S."/>
            <person name="Broomall S.M."/>
            <person name="McNew L.A."/>
            <person name="Daligault H."/>
            <person name="Chapman C."/>
            <person name="Bruce D."/>
            <person name="Karavis M."/>
            <person name="Krepps M."/>
            <person name="McGregor P.A."/>
            <person name="Hong C."/>
            <person name="Park K.H."/>
            <person name="Akmal A."/>
            <person name="Feldman A."/>
            <person name="Lin J.S."/>
            <person name="Chang W.E."/>
            <person name="Higgs B.W."/>
            <person name="Demirev P."/>
            <person name="Lindquist J."/>
            <person name="Liem A."/>
            <person name="Fochler E."/>
            <person name="Read T.D."/>
            <person name="Tapia R."/>
            <person name="Johnson S."/>
            <person name="Bishop-Lilly K.A."/>
            <person name="Detter C."/>
            <person name="Han C."/>
            <person name="Sozhamannan S."/>
            <person name="Rosenzweig C.N."/>
            <person name="Skowronski E.W."/>
        </authorList>
    </citation>
    <scope>NUCLEOTIDE SEQUENCE [LARGE SCALE GENOMIC DNA]</scope>
    <source>
        <strain evidence="3 4">Y4G10-17</strain>
    </source>
</reference>
<accession>A0A432WMA0</accession>
<keyword evidence="2" id="KW-0732">Signal</keyword>
<evidence type="ECO:0008006" key="5">
    <source>
        <dbReference type="Google" id="ProtNLM"/>
    </source>
</evidence>
<keyword evidence="4" id="KW-1185">Reference proteome</keyword>
<evidence type="ECO:0000256" key="2">
    <source>
        <dbReference type="SAM" id="SignalP"/>
    </source>
</evidence>
<feature type="signal peptide" evidence="2">
    <location>
        <begin position="1"/>
        <end position="17"/>
    </location>
</feature>
<dbReference type="AlphaFoldDB" id="A0A432WMA0"/>
<gene>
    <name evidence="3" type="ORF">CWE14_02125</name>
</gene>
<dbReference type="EMBL" id="PIPO01000001">
    <property type="protein sequence ID" value="RUO34817.1"/>
    <property type="molecule type" value="Genomic_DNA"/>
</dbReference>
<dbReference type="Proteomes" id="UP000287823">
    <property type="component" value="Unassembled WGS sequence"/>
</dbReference>
<protein>
    <recommendedName>
        <fullName evidence="5">MFS transporter</fullName>
    </recommendedName>
</protein>
<keyword evidence="1" id="KW-1133">Transmembrane helix</keyword>
<evidence type="ECO:0000313" key="3">
    <source>
        <dbReference type="EMBL" id="RUO34817.1"/>
    </source>
</evidence>
<feature type="chain" id="PRO_5019333732" description="MFS transporter" evidence="2">
    <location>
        <begin position="18"/>
        <end position="115"/>
    </location>
</feature>
<dbReference type="RefSeq" id="WP_126797853.1">
    <property type="nucleotide sequence ID" value="NZ_PIPO01000001.1"/>
</dbReference>
<evidence type="ECO:0000313" key="4">
    <source>
        <dbReference type="Proteomes" id="UP000287823"/>
    </source>
</evidence>
<comment type="caution">
    <text evidence="3">The sequence shown here is derived from an EMBL/GenBank/DDBJ whole genome shotgun (WGS) entry which is preliminary data.</text>
</comment>
<proteinExistence type="predicted"/>
<keyword evidence="1" id="KW-0812">Transmembrane</keyword>